<dbReference type="Proteomes" id="UP000717696">
    <property type="component" value="Unassembled WGS sequence"/>
</dbReference>
<keyword evidence="3" id="KW-1185">Reference proteome</keyword>
<dbReference type="AlphaFoldDB" id="A0A9P9JE69"/>
<dbReference type="Gene3D" id="1.25.40.750">
    <property type="entry name" value="Domain of unknown function DUF5071"/>
    <property type="match status" value="1"/>
</dbReference>
<dbReference type="InterPro" id="IPR031837">
    <property type="entry name" value="DUF5071"/>
</dbReference>
<dbReference type="InterPro" id="IPR038692">
    <property type="entry name" value="Cthe_2751_sf"/>
</dbReference>
<accession>A0A9P9JE69</accession>
<comment type="caution">
    <text evidence="2">The sequence shown here is derived from an EMBL/GenBank/DDBJ whole genome shotgun (WGS) entry which is preliminary data.</text>
</comment>
<protein>
    <recommendedName>
        <fullName evidence="1">DUF5071 domain-containing protein</fullName>
    </recommendedName>
</protein>
<proteinExistence type="predicted"/>
<feature type="domain" description="DUF5071" evidence="1">
    <location>
        <begin position="201"/>
        <end position="324"/>
    </location>
</feature>
<gene>
    <name evidence="2" type="ORF">B0J13DRAFT_535477</name>
</gene>
<dbReference type="Pfam" id="PF16804">
    <property type="entry name" value="DUF5071"/>
    <property type="match status" value="1"/>
</dbReference>
<evidence type="ECO:0000313" key="2">
    <source>
        <dbReference type="EMBL" id="KAH7162248.1"/>
    </source>
</evidence>
<evidence type="ECO:0000259" key="1">
    <source>
        <dbReference type="Pfam" id="PF16804"/>
    </source>
</evidence>
<evidence type="ECO:0000313" key="3">
    <source>
        <dbReference type="Proteomes" id="UP000717696"/>
    </source>
</evidence>
<organism evidence="2 3">
    <name type="scientific">Dactylonectria estremocensis</name>
    <dbReference type="NCBI Taxonomy" id="1079267"/>
    <lineage>
        <taxon>Eukaryota</taxon>
        <taxon>Fungi</taxon>
        <taxon>Dikarya</taxon>
        <taxon>Ascomycota</taxon>
        <taxon>Pezizomycotina</taxon>
        <taxon>Sordariomycetes</taxon>
        <taxon>Hypocreomycetidae</taxon>
        <taxon>Hypocreales</taxon>
        <taxon>Nectriaceae</taxon>
        <taxon>Dactylonectria</taxon>
    </lineage>
</organism>
<sequence>MWTRAVQVLTRRMTPKVPLRGSIQCIKAQQQAASLDCSSSSRNPTKLHTMADQSTPIRGSTQQIDNLATLDANAFAARVPAILSAASRRTFKERRQDSPFPDVEILQSRATEPQTIAAIEAIMQSPLVDQDAFYVSWTAFNDVVFKLPTEAMKFYRPALEFLSARELSDDGTAAEYYAAARNLRQGSKDLLRYLDDPDAVWVPKTKFDGVGELSLQQRVTTAEQMRPHVPGLLGWLADGNWPPFSGCRAQLARFPEVTAEPIRALMEEQRGDGGWLLGLLEFVEECVPVGPLWEGLRPVVQAMVDEPKGDEDDWELSDCARRWLAALDAWKGT</sequence>
<name>A0A9P9JE69_9HYPO</name>
<dbReference type="OrthoDB" id="2969215at2759"/>
<reference evidence="2" key="1">
    <citation type="journal article" date="2021" name="Nat. Commun.">
        <title>Genetic determinants of endophytism in the Arabidopsis root mycobiome.</title>
        <authorList>
            <person name="Mesny F."/>
            <person name="Miyauchi S."/>
            <person name="Thiergart T."/>
            <person name="Pickel B."/>
            <person name="Atanasova L."/>
            <person name="Karlsson M."/>
            <person name="Huettel B."/>
            <person name="Barry K.W."/>
            <person name="Haridas S."/>
            <person name="Chen C."/>
            <person name="Bauer D."/>
            <person name="Andreopoulos W."/>
            <person name="Pangilinan J."/>
            <person name="LaButti K."/>
            <person name="Riley R."/>
            <person name="Lipzen A."/>
            <person name="Clum A."/>
            <person name="Drula E."/>
            <person name="Henrissat B."/>
            <person name="Kohler A."/>
            <person name="Grigoriev I.V."/>
            <person name="Martin F.M."/>
            <person name="Hacquard S."/>
        </authorList>
    </citation>
    <scope>NUCLEOTIDE SEQUENCE</scope>
    <source>
        <strain evidence="2">MPI-CAGE-AT-0021</strain>
    </source>
</reference>
<dbReference type="EMBL" id="JAGMUU010000001">
    <property type="protein sequence ID" value="KAH7162248.1"/>
    <property type="molecule type" value="Genomic_DNA"/>
</dbReference>